<evidence type="ECO:0000313" key="2">
    <source>
        <dbReference type="EMBL" id="KAF3422438.1"/>
    </source>
</evidence>
<reference evidence="2" key="1">
    <citation type="submission" date="2019-11" db="EMBL/GenBank/DDBJ databases">
        <title>The nuclear and mitochondrial genomes of Frieseomelitta varia - a highly eusocial stingless bee (Meliponini) with a permanently sterile worker caste.</title>
        <authorList>
            <person name="Freitas F.C.P."/>
            <person name="Lourenco A.P."/>
            <person name="Nunes F.M.F."/>
            <person name="Paschoal A.R."/>
            <person name="Abreu F.C.P."/>
            <person name="Barbin F.O."/>
            <person name="Bataglia L."/>
            <person name="Cardoso-Junior C.A.M."/>
            <person name="Cervoni M.S."/>
            <person name="Silva S.R."/>
            <person name="Dalarmi F."/>
            <person name="Del Lama M.A."/>
            <person name="Depintor T.S."/>
            <person name="Ferreira K.M."/>
            <person name="Goria P.S."/>
            <person name="Jaskot M.C."/>
            <person name="Lago D.C."/>
            <person name="Luna-Lucena D."/>
            <person name="Moda L.M."/>
            <person name="Nascimento L."/>
            <person name="Pedrino M."/>
            <person name="Rabico F.O."/>
            <person name="Sanches F.C."/>
            <person name="Santos D.E."/>
            <person name="Santos C.G."/>
            <person name="Vieira J."/>
            <person name="Lopes T.F."/>
            <person name="Barchuk A.R."/>
            <person name="Hartfelder K."/>
            <person name="Simoes Z.L.P."/>
            <person name="Bitondi M.M.G."/>
            <person name="Pinheiro D.G."/>
        </authorList>
    </citation>
    <scope>NUCLEOTIDE SEQUENCE</scope>
    <source>
        <strain evidence="2">USP_RPSP 00005682</strain>
        <tissue evidence="2">Whole individual</tissue>
    </source>
</reference>
<dbReference type="EMBL" id="WNWW01000712">
    <property type="protein sequence ID" value="KAF3422438.1"/>
    <property type="molecule type" value="Genomic_DNA"/>
</dbReference>
<feature type="compositionally biased region" description="Polar residues" evidence="1">
    <location>
        <begin position="109"/>
        <end position="122"/>
    </location>
</feature>
<feature type="region of interest" description="Disordered" evidence="1">
    <location>
        <begin position="101"/>
        <end position="122"/>
    </location>
</feature>
<dbReference type="InterPro" id="IPR037448">
    <property type="entry name" value="Zig-8"/>
</dbReference>
<dbReference type="GO" id="GO:0050808">
    <property type="term" value="P:synapse organization"/>
    <property type="evidence" value="ECO:0007669"/>
    <property type="project" value="TreeGrafter"/>
</dbReference>
<sequence>MTLQVSWVRHRDVHLLTIGRYTYTNDQRFRPIHNAQTDDWTLEIKYPQLRDSGYYECQVSTTPHMSHIVYLDVIATPRLRGDIAFSGYVTVLRSPDDHCNFEPRRSRSQRTNFGGSSVVNNL</sequence>
<evidence type="ECO:0000256" key="1">
    <source>
        <dbReference type="SAM" id="MobiDB-lite"/>
    </source>
</evidence>
<dbReference type="PANTHER" id="PTHR23279:SF36">
    <property type="entry name" value="DEFECTIVE PROBOSCIS EXTENSION RESPONSE 9, ISOFORM A"/>
    <property type="match status" value="1"/>
</dbReference>
<organism evidence="2 3">
    <name type="scientific">Frieseomelitta varia</name>
    <dbReference type="NCBI Taxonomy" id="561572"/>
    <lineage>
        <taxon>Eukaryota</taxon>
        <taxon>Metazoa</taxon>
        <taxon>Ecdysozoa</taxon>
        <taxon>Arthropoda</taxon>
        <taxon>Hexapoda</taxon>
        <taxon>Insecta</taxon>
        <taxon>Pterygota</taxon>
        <taxon>Neoptera</taxon>
        <taxon>Endopterygota</taxon>
        <taxon>Hymenoptera</taxon>
        <taxon>Apocrita</taxon>
        <taxon>Aculeata</taxon>
        <taxon>Apoidea</taxon>
        <taxon>Anthophila</taxon>
        <taxon>Apidae</taxon>
        <taxon>Frieseomelitta</taxon>
    </lineage>
</organism>
<dbReference type="PANTHER" id="PTHR23279">
    <property type="entry name" value="DEFECTIVE PROBOSCIS EXTENSION RESPONSE DPR -RELATED"/>
    <property type="match status" value="1"/>
</dbReference>
<dbReference type="GO" id="GO:0032589">
    <property type="term" value="C:neuron projection membrane"/>
    <property type="evidence" value="ECO:0007669"/>
    <property type="project" value="TreeGrafter"/>
</dbReference>
<protein>
    <recommendedName>
        <fullName evidence="4">Ig-like domain-containing protein</fullName>
    </recommendedName>
</protein>
<dbReference type="InterPro" id="IPR036179">
    <property type="entry name" value="Ig-like_dom_sf"/>
</dbReference>
<dbReference type="Proteomes" id="UP000655588">
    <property type="component" value="Unassembled WGS sequence"/>
</dbReference>
<accession>A0A833RMT9</accession>
<dbReference type="AlphaFoldDB" id="A0A833RMT9"/>
<dbReference type="Gene3D" id="2.60.40.10">
    <property type="entry name" value="Immunoglobulins"/>
    <property type="match status" value="1"/>
</dbReference>
<comment type="caution">
    <text evidence="2">The sequence shown here is derived from an EMBL/GenBank/DDBJ whole genome shotgun (WGS) entry which is preliminary data.</text>
</comment>
<keyword evidence="3" id="KW-1185">Reference proteome</keyword>
<dbReference type="InterPro" id="IPR013783">
    <property type="entry name" value="Ig-like_fold"/>
</dbReference>
<proteinExistence type="predicted"/>
<gene>
    <name evidence="2" type="ORF">E2986_11368</name>
</gene>
<dbReference type="SUPFAM" id="SSF48726">
    <property type="entry name" value="Immunoglobulin"/>
    <property type="match status" value="1"/>
</dbReference>
<evidence type="ECO:0008006" key="4">
    <source>
        <dbReference type="Google" id="ProtNLM"/>
    </source>
</evidence>
<name>A0A833RMT9_9HYME</name>
<evidence type="ECO:0000313" key="3">
    <source>
        <dbReference type="Proteomes" id="UP000655588"/>
    </source>
</evidence>